<dbReference type="GO" id="GO:0000976">
    <property type="term" value="F:transcription cis-regulatory region binding"/>
    <property type="evidence" value="ECO:0007669"/>
    <property type="project" value="TreeGrafter"/>
</dbReference>
<evidence type="ECO:0000259" key="3">
    <source>
        <dbReference type="PROSITE" id="PS50977"/>
    </source>
</evidence>
<proteinExistence type="predicted"/>
<dbReference type="InterPro" id="IPR009057">
    <property type="entry name" value="Homeodomain-like_sf"/>
</dbReference>
<gene>
    <name evidence="4" type="ORF">OLMES_2540</name>
</gene>
<dbReference type="Proteomes" id="UP000196027">
    <property type="component" value="Chromosome"/>
</dbReference>
<keyword evidence="5" id="KW-1185">Reference proteome</keyword>
<keyword evidence="1 2" id="KW-0238">DNA-binding</keyword>
<dbReference type="Pfam" id="PF00440">
    <property type="entry name" value="TetR_N"/>
    <property type="match status" value="1"/>
</dbReference>
<feature type="domain" description="HTH tetR-type" evidence="3">
    <location>
        <begin position="50"/>
        <end position="110"/>
    </location>
</feature>
<dbReference type="AlphaFoldDB" id="A0A1Y0IB27"/>
<dbReference type="PRINTS" id="PR00455">
    <property type="entry name" value="HTHTETR"/>
</dbReference>
<dbReference type="KEGG" id="ome:OLMES_2540"/>
<dbReference type="GO" id="GO:0003700">
    <property type="term" value="F:DNA-binding transcription factor activity"/>
    <property type="evidence" value="ECO:0007669"/>
    <property type="project" value="TreeGrafter"/>
</dbReference>
<dbReference type="InterPro" id="IPR041674">
    <property type="entry name" value="TetR_C_22"/>
</dbReference>
<dbReference type="SUPFAM" id="SSF46689">
    <property type="entry name" value="Homeodomain-like"/>
    <property type="match status" value="1"/>
</dbReference>
<dbReference type="PROSITE" id="PS50977">
    <property type="entry name" value="HTH_TETR_2"/>
    <property type="match status" value="1"/>
</dbReference>
<dbReference type="InterPro" id="IPR001647">
    <property type="entry name" value="HTH_TetR"/>
</dbReference>
<dbReference type="Gene3D" id="1.10.357.10">
    <property type="entry name" value="Tetracycline Repressor, domain 2"/>
    <property type="match status" value="1"/>
</dbReference>
<sequence length="239" mass="27054">MTAVKNDNVETIKTKQDAVDEGRDVQESGASLIRKPKVAPRRIPVQARSRERVSTILKVTAEVIQEVGVDRAKTSEIARRAGMSLASLYRYFPNKSAIIKALAEQHIVKLNEHLTETMLELDMESGFDRLIDGYAHFYRHEPGYKEIWSGVEAMPELQQLDLGELYDNAHVISKRASQMFPHIENKRMWVICVMLPRSCGAILRLMMNMDEAEADIMLTELKAMVRAYITHSLGGIQAV</sequence>
<name>A0A1Y0IB27_9GAMM</name>
<evidence type="ECO:0000313" key="4">
    <source>
        <dbReference type="EMBL" id="ARU56593.1"/>
    </source>
</evidence>
<evidence type="ECO:0000313" key="5">
    <source>
        <dbReference type="Proteomes" id="UP000196027"/>
    </source>
</evidence>
<feature type="DNA-binding region" description="H-T-H motif" evidence="2">
    <location>
        <begin position="73"/>
        <end position="92"/>
    </location>
</feature>
<dbReference type="Pfam" id="PF17928">
    <property type="entry name" value="TetR_C_22"/>
    <property type="match status" value="1"/>
</dbReference>
<dbReference type="PANTHER" id="PTHR30055">
    <property type="entry name" value="HTH-TYPE TRANSCRIPTIONAL REGULATOR RUTR"/>
    <property type="match status" value="1"/>
</dbReference>
<dbReference type="PANTHER" id="PTHR30055:SF226">
    <property type="entry name" value="HTH-TYPE TRANSCRIPTIONAL REGULATOR PKSA"/>
    <property type="match status" value="1"/>
</dbReference>
<dbReference type="EMBL" id="CP021425">
    <property type="protein sequence ID" value="ARU56593.1"/>
    <property type="molecule type" value="Genomic_DNA"/>
</dbReference>
<evidence type="ECO:0000256" key="1">
    <source>
        <dbReference type="ARBA" id="ARBA00023125"/>
    </source>
</evidence>
<organism evidence="4 5">
    <name type="scientific">Oleiphilus messinensis</name>
    <dbReference type="NCBI Taxonomy" id="141451"/>
    <lineage>
        <taxon>Bacteria</taxon>
        <taxon>Pseudomonadati</taxon>
        <taxon>Pseudomonadota</taxon>
        <taxon>Gammaproteobacteria</taxon>
        <taxon>Oceanospirillales</taxon>
        <taxon>Oleiphilaceae</taxon>
        <taxon>Oleiphilus</taxon>
    </lineage>
</organism>
<evidence type="ECO:0000256" key="2">
    <source>
        <dbReference type="PROSITE-ProRule" id="PRU00335"/>
    </source>
</evidence>
<reference evidence="4 5" key="1">
    <citation type="submission" date="2017-05" db="EMBL/GenBank/DDBJ databases">
        <title>Genomic insights into alkan degradation activity of Oleiphilus messinensis.</title>
        <authorList>
            <person name="Kozyavkin S.A."/>
            <person name="Slesarev A.I."/>
            <person name="Golyshin P.N."/>
            <person name="Korzhenkov A."/>
            <person name="Golyshina O.N."/>
            <person name="Toshchakov S.V."/>
        </authorList>
    </citation>
    <scope>NUCLEOTIDE SEQUENCE [LARGE SCALE GENOMIC DNA]</scope>
    <source>
        <strain evidence="4 5">ME102</strain>
    </source>
</reference>
<protein>
    <submittedName>
        <fullName evidence="4">Transcriptional regulator</fullName>
    </submittedName>
</protein>
<accession>A0A1Y0IB27</accession>
<dbReference type="OrthoDB" id="9816320at2"/>
<dbReference type="InterPro" id="IPR050109">
    <property type="entry name" value="HTH-type_TetR-like_transc_reg"/>
</dbReference>
<dbReference type="RefSeq" id="WP_087461564.1">
    <property type="nucleotide sequence ID" value="NZ_CP021425.1"/>
</dbReference>